<dbReference type="EMBL" id="JAVDQH010000013">
    <property type="protein sequence ID" value="MDR6245366.1"/>
    <property type="molecule type" value="Genomic_DNA"/>
</dbReference>
<comment type="caution">
    <text evidence="1">The sequence shown here is derived from an EMBL/GenBank/DDBJ whole genome shotgun (WGS) entry which is preliminary data.</text>
</comment>
<name>A0ABU1J1I7_9BACL</name>
<evidence type="ECO:0000313" key="2">
    <source>
        <dbReference type="Proteomes" id="UP001185028"/>
    </source>
</evidence>
<protein>
    <recommendedName>
        <fullName evidence="3">DUF1877 domain-containing protein</fullName>
    </recommendedName>
</protein>
<organism evidence="1 2">
    <name type="scientific">Paenibacillus hunanensis</name>
    <dbReference type="NCBI Taxonomy" id="539262"/>
    <lineage>
        <taxon>Bacteria</taxon>
        <taxon>Bacillati</taxon>
        <taxon>Bacillota</taxon>
        <taxon>Bacilli</taxon>
        <taxon>Bacillales</taxon>
        <taxon>Paenibacillaceae</taxon>
        <taxon>Paenibacillus</taxon>
    </lineage>
</organism>
<evidence type="ECO:0008006" key="3">
    <source>
        <dbReference type="Google" id="ProtNLM"/>
    </source>
</evidence>
<gene>
    <name evidence="1" type="ORF">JOC58_003267</name>
</gene>
<dbReference type="Proteomes" id="UP001185028">
    <property type="component" value="Unassembled WGS sequence"/>
</dbReference>
<sequence length="169" mass="18961">MGMTGAYFVERGNLQQILDGAAGQPDLDIDKAWSLIAAMFPDLPVVPVTNAYHVESSLTEFGTFYLPAEQVAYIAEKLHELQQPESLQERIHFEKWKHSSMHVGEHLDNPGSADSLEDMAQIMPLMFSIQEDETYEDVVDGYLLPHLNEVFVLFEKAATEQAGVVFAIF</sequence>
<dbReference type="RefSeq" id="WP_188777234.1">
    <property type="nucleotide sequence ID" value="NZ_BMMB01000009.1"/>
</dbReference>
<dbReference type="Gene3D" id="3.40.1760.10">
    <property type="entry name" value="YfbM-like super family"/>
    <property type="match status" value="1"/>
</dbReference>
<reference evidence="1 2" key="1">
    <citation type="submission" date="2023-07" db="EMBL/GenBank/DDBJ databases">
        <title>Genomic Encyclopedia of Type Strains, Phase IV (KMG-IV): sequencing the most valuable type-strain genomes for metagenomic binning, comparative biology and taxonomic classification.</title>
        <authorList>
            <person name="Goeker M."/>
        </authorList>
    </citation>
    <scope>NUCLEOTIDE SEQUENCE [LARGE SCALE GENOMIC DNA]</scope>
    <source>
        <strain evidence="1 2">DSM 22170</strain>
    </source>
</reference>
<keyword evidence="2" id="KW-1185">Reference proteome</keyword>
<evidence type="ECO:0000313" key="1">
    <source>
        <dbReference type="EMBL" id="MDR6245366.1"/>
    </source>
</evidence>
<accession>A0ABU1J1I7</accession>
<dbReference type="InterPro" id="IPR035944">
    <property type="entry name" value="YfbM-like_sf"/>
</dbReference>
<proteinExistence type="predicted"/>